<dbReference type="AlphaFoldDB" id="A0A8J3N7N5"/>
<sequence>MTLQTLYHELRTLPSASQQAASIRNVFERLCVLLLAPDLLPAQEPVHVLIALFSQMMKHHIISLSLKPGVPTVAFAIAFRLSQPSRTPVIVIPPNCLEQIRANPLHALGGMVFIASHARDFLCNRLERHHTLLRAYAFEAEFLRQMRSLHKREGLPWELNEYQQALFAQYPEGLASLSSDLVYPTPALTILIQIQEERNDE</sequence>
<comment type="caution">
    <text evidence="1">The sequence shown here is derived from an EMBL/GenBank/DDBJ whole genome shotgun (WGS) entry which is preliminary data.</text>
</comment>
<gene>
    <name evidence="1" type="ORF">KSF_087130</name>
</gene>
<evidence type="ECO:0000313" key="1">
    <source>
        <dbReference type="EMBL" id="GHO98665.1"/>
    </source>
</evidence>
<proteinExistence type="predicted"/>
<protein>
    <submittedName>
        <fullName evidence="1">Uncharacterized protein</fullName>
    </submittedName>
</protein>
<organism evidence="1 2">
    <name type="scientific">Reticulibacter mediterranei</name>
    <dbReference type="NCBI Taxonomy" id="2778369"/>
    <lineage>
        <taxon>Bacteria</taxon>
        <taxon>Bacillati</taxon>
        <taxon>Chloroflexota</taxon>
        <taxon>Ktedonobacteria</taxon>
        <taxon>Ktedonobacterales</taxon>
        <taxon>Reticulibacteraceae</taxon>
        <taxon>Reticulibacter</taxon>
    </lineage>
</organism>
<reference evidence="1" key="1">
    <citation type="submission" date="2020-10" db="EMBL/GenBank/DDBJ databases">
        <title>Taxonomic study of unclassified bacteria belonging to the class Ktedonobacteria.</title>
        <authorList>
            <person name="Yabe S."/>
            <person name="Wang C.M."/>
            <person name="Zheng Y."/>
            <person name="Sakai Y."/>
            <person name="Cavaletti L."/>
            <person name="Monciardini P."/>
            <person name="Donadio S."/>
        </authorList>
    </citation>
    <scope>NUCLEOTIDE SEQUENCE</scope>
    <source>
        <strain evidence="1">ID150040</strain>
    </source>
</reference>
<keyword evidence="2" id="KW-1185">Reference proteome</keyword>
<dbReference type="RefSeq" id="WP_220209371.1">
    <property type="nucleotide sequence ID" value="NZ_BNJK01000002.1"/>
</dbReference>
<dbReference type="EMBL" id="BNJK01000002">
    <property type="protein sequence ID" value="GHO98665.1"/>
    <property type="molecule type" value="Genomic_DNA"/>
</dbReference>
<accession>A0A8J3N7N5</accession>
<name>A0A8J3N7N5_9CHLR</name>
<dbReference type="Proteomes" id="UP000597444">
    <property type="component" value="Unassembled WGS sequence"/>
</dbReference>
<evidence type="ECO:0000313" key="2">
    <source>
        <dbReference type="Proteomes" id="UP000597444"/>
    </source>
</evidence>